<dbReference type="KEGG" id="lpav:PLANPX_3065"/>
<sequence length="58" mass="6632">MRNGPRYKFELPSGAKGAFSRYEVVFELASDADSAELQRARQFLQALQPRQVTIEDDK</sequence>
<accession>A0A5K7XGU2</accession>
<name>A0A5K7XGU2_9BACT</name>
<proteinExistence type="predicted"/>
<gene>
    <name evidence="1" type="ORF">PLANPX_3065</name>
</gene>
<dbReference type="Proteomes" id="UP000326837">
    <property type="component" value="Chromosome"/>
</dbReference>
<dbReference type="EMBL" id="AP021861">
    <property type="protein sequence ID" value="BBO33453.1"/>
    <property type="molecule type" value="Genomic_DNA"/>
</dbReference>
<dbReference type="AlphaFoldDB" id="A0A5K7XGU2"/>
<evidence type="ECO:0000313" key="2">
    <source>
        <dbReference type="Proteomes" id="UP000326837"/>
    </source>
</evidence>
<keyword evidence="2" id="KW-1185">Reference proteome</keyword>
<protein>
    <submittedName>
        <fullName evidence="1">Uncharacterized protein</fullName>
    </submittedName>
</protein>
<evidence type="ECO:0000313" key="1">
    <source>
        <dbReference type="EMBL" id="BBO33453.1"/>
    </source>
</evidence>
<reference evidence="2" key="1">
    <citation type="submission" date="2019-10" db="EMBL/GenBank/DDBJ databases">
        <title>Lacipirellula parvula gen. nov., sp. nov., representing a lineage of planctomycetes widespread in freshwater anoxic habitats, and description of the family Lacipirellulaceae.</title>
        <authorList>
            <person name="Dedysh S.N."/>
            <person name="Kulichevskaya I.S."/>
            <person name="Beletsky A.V."/>
            <person name="Rakitin A.L."/>
            <person name="Mardanov A.V."/>
            <person name="Ivanova A.A."/>
            <person name="Saltykova V.X."/>
            <person name="Rijpstra W.I.C."/>
            <person name="Sinninghe Damste J.S."/>
            <person name="Ravin N.V."/>
        </authorList>
    </citation>
    <scope>NUCLEOTIDE SEQUENCE [LARGE SCALE GENOMIC DNA]</scope>
    <source>
        <strain evidence="2">PX69</strain>
    </source>
</reference>
<organism evidence="1 2">
    <name type="scientific">Lacipirellula parvula</name>
    <dbReference type="NCBI Taxonomy" id="2650471"/>
    <lineage>
        <taxon>Bacteria</taxon>
        <taxon>Pseudomonadati</taxon>
        <taxon>Planctomycetota</taxon>
        <taxon>Planctomycetia</taxon>
        <taxon>Pirellulales</taxon>
        <taxon>Lacipirellulaceae</taxon>
        <taxon>Lacipirellula</taxon>
    </lineage>
</organism>